<feature type="compositionally biased region" description="Basic and acidic residues" evidence="3">
    <location>
        <begin position="1"/>
        <end position="17"/>
    </location>
</feature>
<accession>A0A1W6YFS1</accession>
<dbReference type="GO" id="GO:0005506">
    <property type="term" value="F:iron ion binding"/>
    <property type="evidence" value="ECO:0007669"/>
    <property type="project" value="InterPro"/>
</dbReference>
<dbReference type="InterPro" id="IPR037165">
    <property type="entry name" value="AldOxase/xan_DH_Mopterin-bd_sf"/>
</dbReference>
<dbReference type="GO" id="GO:0016491">
    <property type="term" value="F:oxidoreductase activity"/>
    <property type="evidence" value="ECO:0007669"/>
    <property type="project" value="UniProtKB-KW"/>
</dbReference>
<dbReference type="SUPFAM" id="SSF55961">
    <property type="entry name" value="Bet v1-like"/>
    <property type="match status" value="1"/>
</dbReference>
<dbReference type="InterPro" id="IPR023393">
    <property type="entry name" value="START-like_dom_sf"/>
</dbReference>
<dbReference type="Proteomes" id="UP000194151">
    <property type="component" value="Chromosome"/>
</dbReference>
<dbReference type="SUPFAM" id="SSF54665">
    <property type="entry name" value="CO dehydrogenase molybdoprotein N-domain-like"/>
    <property type="match status" value="1"/>
</dbReference>
<dbReference type="InterPro" id="IPR008274">
    <property type="entry name" value="AldOxase/xan_DH_MoCoBD1"/>
</dbReference>
<keyword evidence="1" id="KW-0500">Molybdenum</keyword>
<dbReference type="Pfam" id="PF02738">
    <property type="entry name" value="MoCoBD_1"/>
    <property type="match status" value="1"/>
</dbReference>
<evidence type="ECO:0000256" key="1">
    <source>
        <dbReference type="ARBA" id="ARBA00022505"/>
    </source>
</evidence>
<feature type="region of interest" description="Disordered" evidence="3">
    <location>
        <begin position="1"/>
        <end position="25"/>
    </location>
</feature>
<dbReference type="Gene3D" id="3.90.1170.50">
    <property type="entry name" value="Aldehyde oxidase/xanthine dehydrogenase, a/b hammerhead"/>
    <property type="match status" value="1"/>
</dbReference>
<dbReference type="EMBL" id="CP021108">
    <property type="protein sequence ID" value="ARP79946.1"/>
    <property type="molecule type" value="Genomic_DNA"/>
</dbReference>
<dbReference type="InterPro" id="IPR016208">
    <property type="entry name" value="Ald_Oxase/xanthine_DH-like"/>
</dbReference>
<dbReference type="OrthoDB" id="221297at2"/>
<dbReference type="PANTHER" id="PTHR11908">
    <property type="entry name" value="XANTHINE DEHYDROGENASE"/>
    <property type="match status" value="1"/>
</dbReference>
<proteinExistence type="predicted"/>
<dbReference type="Gene3D" id="3.30.365.10">
    <property type="entry name" value="Aldehyde oxidase/xanthine dehydrogenase, molybdopterin binding domain"/>
    <property type="match status" value="4"/>
</dbReference>
<dbReference type="Pfam" id="PF06240">
    <property type="entry name" value="COXG"/>
    <property type="match status" value="1"/>
</dbReference>
<dbReference type="STRING" id="1416806.CAL12_03305"/>
<evidence type="ECO:0000313" key="5">
    <source>
        <dbReference type="EMBL" id="ARP79946.1"/>
    </source>
</evidence>
<keyword evidence="2" id="KW-0560">Oxidoreductase</keyword>
<dbReference type="InterPro" id="IPR010419">
    <property type="entry name" value="CO_DH_gsu"/>
</dbReference>
<dbReference type="Pfam" id="PF01315">
    <property type="entry name" value="Ald_Xan_dh_C"/>
    <property type="match status" value="1"/>
</dbReference>
<dbReference type="InterPro" id="IPR036856">
    <property type="entry name" value="Ald_Oxase/Xan_DH_a/b_sf"/>
</dbReference>
<feature type="compositionally biased region" description="Low complexity" evidence="3">
    <location>
        <begin position="839"/>
        <end position="865"/>
    </location>
</feature>
<dbReference type="CDD" id="cd05018">
    <property type="entry name" value="CoxG"/>
    <property type="match status" value="1"/>
</dbReference>
<evidence type="ECO:0000259" key="4">
    <source>
        <dbReference type="SMART" id="SM01008"/>
    </source>
</evidence>
<dbReference type="Pfam" id="PF20256">
    <property type="entry name" value="MoCoBD_2"/>
    <property type="match status" value="1"/>
</dbReference>
<feature type="region of interest" description="Disordered" evidence="3">
    <location>
        <begin position="816"/>
        <end position="875"/>
    </location>
</feature>
<evidence type="ECO:0000256" key="3">
    <source>
        <dbReference type="SAM" id="MobiDB-lite"/>
    </source>
</evidence>
<dbReference type="AlphaFoldDB" id="A0A1W6YFS1"/>
<dbReference type="SUPFAM" id="SSF56003">
    <property type="entry name" value="Molybdenum cofactor-binding domain"/>
    <property type="match status" value="1"/>
</dbReference>
<dbReference type="InterPro" id="IPR046867">
    <property type="entry name" value="AldOxase/xan_DH_MoCoBD2"/>
</dbReference>
<feature type="domain" description="Aldehyde oxidase/xanthine dehydrogenase a/b hammerhead" evidence="4">
    <location>
        <begin position="41"/>
        <end position="152"/>
    </location>
</feature>
<dbReference type="Gene3D" id="3.30.530.20">
    <property type="match status" value="1"/>
</dbReference>
<keyword evidence="6" id="KW-1185">Reference proteome</keyword>
<dbReference type="PANTHER" id="PTHR11908:SF132">
    <property type="entry name" value="ALDEHYDE OXIDASE 1-RELATED"/>
    <property type="match status" value="1"/>
</dbReference>
<reference evidence="5 6" key="1">
    <citation type="submission" date="2017-05" db="EMBL/GenBank/DDBJ databases">
        <title>Complete and WGS of Bordetella genogroups.</title>
        <authorList>
            <person name="Spilker T."/>
            <person name="LiPuma J."/>
        </authorList>
    </citation>
    <scope>NUCLEOTIDE SEQUENCE [LARGE SCALE GENOMIC DNA]</scope>
    <source>
        <strain evidence="5 6">AU19157</strain>
    </source>
</reference>
<dbReference type="SMART" id="SM01008">
    <property type="entry name" value="Ald_Xan_dh_C"/>
    <property type="match status" value="1"/>
</dbReference>
<gene>
    <name evidence="5" type="ORF">CAL12_03305</name>
</gene>
<evidence type="ECO:0000256" key="2">
    <source>
        <dbReference type="ARBA" id="ARBA00023002"/>
    </source>
</evidence>
<organism evidence="5 6">
    <name type="scientific">Bordetella genomosp. 8</name>
    <dbReference type="NCBI Taxonomy" id="1416806"/>
    <lineage>
        <taxon>Bacteria</taxon>
        <taxon>Pseudomonadati</taxon>
        <taxon>Pseudomonadota</taxon>
        <taxon>Betaproteobacteria</taxon>
        <taxon>Burkholderiales</taxon>
        <taxon>Alcaligenaceae</taxon>
        <taxon>Bordetella</taxon>
    </lineage>
</organism>
<feature type="compositionally biased region" description="Low complexity" evidence="3">
    <location>
        <begin position="818"/>
        <end position="831"/>
    </location>
</feature>
<sequence>MTRARGEGCRPTGRDLDTGQQRAVRHVGDARQRIEDDTLLTGKGRYADDLGTKPGTLHAAVLRSPHAHARLLRVDGARALALPGVHAMLAGDDVRRWTRPFVVGVKQPMEHWCLAVDTVRYVGEPVAVVVAESRALAEDALEQLEVEYEPLDPVVEIDAAIAEDAPLLHQKVGSNIASDRVFRYGDPEAAFARAPHSVRLTVRYPRNSGTPIECFVVSAEHVSDDDGYEVLSNFQGPFSLHAVMALALQVPAARLRLKTPPDSGGSYGVKQAVFPYIVLMCLAARKAGAPVKWVEDRLEHLVAATSATGRLTTLRAAVEADGRITALDYDQFDDVGGYLRAPEPATFYRMHGCLTGAYDIPNLSVRNRVVLTNKTPAGLVRGFGGPQVYYALERLVQRIAVELGLDPLDVYRRNFVQPGAFPYRAAAGALLDSGDYPKALALAMERGGLDELLARREAARREGRLYGIGYAAIVEPSISNMGYITTALTPEQRAKAGPKNGALATATVAIDLLGGVTAIIDSTPQGQGHRTVAAQIVADVLGLDPSEITVNAELDTQKDAWSVAAGNYSSRFAGAVAGTLHLAAVQVRDKLARIAAAQFGCAPRDVRFAGGKIFPEGRADKSLPFARLSSGAHWAPALLPPGEDASLRATVFWTPEQLTAPTEDDRINTSAAYGFVFDICAVEVDRETGEVRIDRYVTCHDAGRILNPALADGQISGAYAQGLGAALMEEFVYGADGSFLSGTLADYTVPTACEVPEPVIVHMETPSPFTPLGAKGLGEGNNMSTPVCVANAVADALGVADVRLPLSPSRVMDLIGMADPEPAGGAPARGATSRAEEPSAGASLAGGVSGAEAAGAESRAGSPAGKGRGLTARGEVRLQAPPQAVYDVFLDPEALARVIPGCHALEPTGPNRYRADVTVGVGLVKARYAAEIALSELEPPYRLRLSGSGISSLGTARGDGSVELEPQGSGTLLRYDYRAEVSGKVAAVGGRMLEGAARIVLAQLFEKLGSQAGGPAGSDAAGLPVSVSVPLWRRLLRWLGVSR</sequence>
<evidence type="ECO:0000313" key="6">
    <source>
        <dbReference type="Proteomes" id="UP000194151"/>
    </source>
</evidence>
<name>A0A1W6YFS1_9BORD</name>
<protein>
    <submittedName>
        <fullName evidence="5">Carbon monoxide dehydrogenase</fullName>
    </submittedName>
</protein>
<dbReference type="KEGG" id="bgv:CAL12_03305"/>
<dbReference type="InterPro" id="IPR000674">
    <property type="entry name" value="Ald_Oxase/Xan_DH_a/b"/>
</dbReference>